<keyword evidence="4" id="KW-1185">Reference proteome</keyword>
<feature type="domain" description="CAAX prenyl protease 2/Lysostaphin resistance protein A-like" evidence="2">
    <location>
        <begin position="119"/>
        <end position="205"/>
    </location>
</feature>
<sequence length="218" mass="22864">MTLLLVLGGLCLCFLGFEGMSRLLDAVGAESDRATHLGKWVVLLALVAWVLGVEQRTLASIGWRLAGTPVESVWWALGTTVALLAANVVFEPLWARLPGERAMETGLAEFAGLSVGEKVFVSVTAGVTEEPPFRGYPIERIGELTGFPVLGAVVGGVAFLAGHVGEVWSPAAVARMAQPTIILTVVYLATGSLPVVMAAHALNDTVGLLLAERYVDAG</sequence>
<gene>
    <name evidence="3" type="ORF">Nmn1133_12605</name>
</gene>
<name>A0AAJ4RAV3_9EURY</name>
<accession>A0AAJ4RAV3</accession>
<evidence type="ECO:0000313" key="4">
    <source>
        <dbReference type="Proteomes" id="UP000270581"/>
    </source>
</evidence>
<keyword evidence="3" id="KW-0645">Protease</keyword>
<dbReference type="AlphaFoldDB" id="A0AAJ4RAV3"/>
<dbReference type="EMBL" id="RJJC01000001">
    <property type="protein sequence ID" value="RNJ27435.1"/>
    <property type="molecule type" value="Genomic_DNA"/>
</dbReference>
<dbReference type="GO" id="GO:0004175">
    <property type="term" value="F:endopeptidase activity"/>
    <property type="evidence" value="ECO:0007669"/>
    <property type="project" value="UniProtKB-ARBA"/>
</dbReference>
<keyword evidence="3" id="KW-0482">Metalloprotease</keyword>
<dbReference type="GO" id="GO:0008237">
    <property type="term" value="F:metallopeptidase activity"/>
    <property type="evidence" value="ECO:0007669"/>
    <property type="project" value="UniProtKB-KW"/>
</dbReference>
<reference evidence="3 4" key="1">
    <citation type="submission" date="2018-11" db="EMBL/GenBank/DDBJ databases">
        <title>Genome sequences of Natronomonas sp. CBA1133.</title>
        <authorList>
            <person name="Roh S.W."/>
            <person name="Cha I.-T."/>
        </authorList>
    </citation>
    <scope>NUCLEOTIDE SEQUENCE [LARGE SCALE GENOMIC DNA]</scope>
    <source>
        <strain evidence="3 4">CBA1133</strain>
    </source>
</reference>
<feature type="transmembrane region" description="Helical" evidence="1">
    <location>
        <begin position="36"/>
        <end position="53"/>
    </location>
</feature>
<keyword evidence="1" id="KW-0812">Transmembrane</keyword>
<protein>
    <submittedName>
        <fullName evidence="3">CPBP family intramembrane metalloprotease</fullName>
    </submittedName>
</protein>
<organism evidence="3 4">
    <name type="scientific">Halosegnis longus</name>
    <dbReference type="NCBI Taxonomy" id="2216012"/>
    <lineage>
        <taxon>Archaea</taxon>
        <taxon>Methanobacteriati</taxon>
        <taxon>Methanobacteriota</taxon>
        <taxon>Stenosarchaea group</taxon>
        <taxon>Halobacteria</taxon>
        <taxon>Halobacteriales</taxon>
        <taxon>Natronomonadaceae</taxon>
        <taxon>Halosegnis</taxon>
    </lineage>
</organism>
<dbReference type="RefSeq" id="WP_123124565.1">
    <property type="nucleotide sequence ID" value="NZ_RJJC01000001.1"/>
</dbReference>
<keyword evidence="3" id="KW-0378">Hydrolase</keyword>
<evidence type="ECO:0000259" key="2">
    <source>
        <dbReference type="Pfam" id="PF02517"/>
    </source>
</evidence>
<evidence type="ECO:0000313" key="3">
    <source>
        <dbReference type="EMBL" id="RNJ27435.1"/>
    </source>
</evidence>
<dbReference type="GO" id="GO:0080120">
    <property type="term" value="P:CAAX-box protein maturation"/>
    <property type="evidence" value="ECO:0007669"/>
    <property type="project" value="UniProtKB-ARBA"/>
</dbReference>
<feature type="transmembrane region" description="Helical" evidence="1">
    <location>
        <begin position="73"/>
        <end position="90"/>
    </location>
</feature>
<feature type="transmembrane region" description="Helical" evidence="1">
    <location>
        <begin position="147"/>
        <end position="168"/>
    </location>
</feature>
<dbReference type="Pfam" id="PF02517">
    <property type="entry name" value="Rce1-like"/>
    <property type="match status" value="1"/>
</dbReference>
<proteinExistence type="predicted"/>
<keyword evidence="1" id="KW-1133">Transmembrane helix</keyword>
<comment type="caution">
    <text evidence="3">The sequence shown here is derived from an EMBL/GenBank/DDBJ whole genome shotgun (WGS) entry which is preliminary data.</text>
</comment>
<dbReference type="InterPro" id="IPR003675">
    <property type="entry name" value="Rce1/LyrA-like_dom"/>
</dbReference>
<keyword evidence="1" id="KW-0472">Membrane</keyword>
<dbReference type="Proteomes" id="UP000270581">
    <property type="component" value="Unassembled WGS sequence"/>
</dbReference>
<feature type="transmembrane region" description="Helical" evidence="1">
    <location>
        <begin position="180"/>
        <end position="202"/>
    </location>
</feature>
<evidence type="ECO:0000256" key="1">
    <source>
        <dbReference type="SAM" id="Phobius"/>
    </source>
</evidence>